<proteinExistence type="predicted"/>
<dbReference type="AlphaFoldDB" id="A0A814LSE9"/>
<feature type="signal peptide" evidence="1">
    <location>
        <begin position="1"/>
        <end position="21"/>
    </location>
</feature>
<evidence type="ECO:0000313" key="2">
    <source>
        <dbReference type="EMBL" id="CAF1068042.1"/>
    </source>
</evidence>
<evidence type="ECO:0000256" key="1">
    <source>
        <dbReference type="SAM" id="SignalP"/>
    </source>
</evidence>
<keyword evidence="3" id="KW-1185">Reference proteome</keyword>
<sequence>MLANLILKIILFYELALVSDSQYVIEIESIEKISPTQVILNLTNPTNCIGCELNFYCSGPCVYSSIIYPTLVNTSTCSFLPYMPGLEFQFTFYMIQSGQYYFSAYSKKLIEPEPVVSIYLDNSTVDTLSFSWETPVLTFFHITTFHALIRKHLKLNIQTHIQMTLMKPI</sequence>
<name>A0A814LSE9_9BILA</name>
<organism evidence="2 3">
    <name type="scientific">Brachionus calyciflorus</name>
    <dbReference type="NCBI Taxonomy" id="104777"/>
    <lineage>
        <taxon>Eukaryota</taxon>
        <taxon>Metazoa</taxon>
        <taxon>Spiralia</taxon>
        <taxon>Gnathifera</taxon>
        <taxon>Rotifera</taxon>
        <taxon>Eurotatoria</taxon>
        <taxon>Monogononta</taxon>
        <taxon>Pseudotrocha</taxon>
        <taxon>Ploima</taxon>
        <taxon>Brachionidae</taxon>
        <taxon>Brachionus</taxon>
    </lineage>
</organism>
<reference evidence="2" key="1">
    <citation type="submission" date="2021-02" db="EMBL/GenBank/DDBJ databases">
        <authorList>
            <person name="Nowell W R."/>
        </authorList>
    </citation>
    <scope>NUCLEOTIDE SEQUENCE</scope>
    <source>
        <strain evidence="2">Ploen Becks lab</strain>
    </source>
</reference>
<feature type="chain" id="PRO_5032844285" evidence="1">
    <location>
        <begin position="22"/>
        <end position="169"/>
    </location>
</feature>
<gene>
    <name evidence="2" type="ORF">OXX778_LOCUS19596</name>
</gene>
<dbReference type="EMBL" id="CAJNOC010006022">
    <property type="protein sequence ID" value="CAF1068042.1"/>
    <property type="molecule type" value="Genomic_DNA"/>
</dbReference>
<protein>
    <submittedName>
        <fullName evidence="2">Uncharacterized protein</fullName>
    </submittedName>
</protein>
<dbReference type="Proteomes" id="UP000663879">
    <property type="component" value="Unassembled WGS sequence"/>
</dbReference>
<comment type="caution">
    <text evidence="2">The sequence shown here is derived from an EMBL/GenBank/DDBJ whole genome shotgun (WGS) entry which is preliminary data.</text>
</comment>
<feature type="non-terminal residue" evidence="2">
    <location>
        <position position="1"/>
    </location>
</feature>
<keyword evidence="1" id="KW-0732">Signal</keyword>
<evidence type="ECO:0000313" key="3">
    <source>
        <dbReference type="Proteomes" id="UP000663879"/>
    </source>
</evidence>
<accession>A0A814LSE9</accession>